<dbReference type="NCBIfam" id="TIGR00976">
    <property type="entry name" value="CocE_NonD"/>
    <property type="match status" value="1"/>
</dbReference>
<evidence type="ECO:0000256" key="1">
    <source>
        <dbReference type="ARBA" id="ARBA00022801"/>
    </source>
</evidence>
<dbReference type="Pfam" id="PF08530">
    <property type="entry name" value="PepX_C"/>
    <property type="match status" value="1"/>
</dbReference>
<dbReference type="Proteomes" id="UP001285154">
    <property type="component" value="Unassembled WGS sequence"/>
</dbReference>
<evidence type="ECO:0000313" key="3">
    <source>
        <dbReference type="EMBL" id="MDX8535957.1"/>
    </source>
</evidence>
<dbReference type="EMBL" id="JAVIIQ010000048">
    <property type="protein sequence ID" value="MDX8535957.1"/>
    <property type="molecule type" value="Genomic_DNA"/>
</dbReference>
<organism evidence="3 4">
    <name type="scientific">Mesorhizobium vachelliae</name>
    <dbReference type="NCBI Taxonomy" id="3072309"/>
    <lineage>
        <taxon>Bacteria</taxon>
        <taxon>Pseudomonadati</taxon>
        <taxon>Pseudomonadota</taxon>
        <taxon>Alphaproteobacteria</taxon>
        <taxon>Hyphomicrobiales</taxon>
        <taxon>Phyllobacteriaceae</taxon>
        <taxon>Mesorhizobium</taxon>
    </lineage>
</organism>
<dbReference type="Gene3D" id="2.60.120.260">
    <property type="entry name" value="Galactose-binding domain-like"/>
    <property type="match status" value="1"/>
</dbReference>
<evidence type="ECO:0000259" key="2">
    <source>
        <dbReference type="SMART" id="SM00939"/>
    </source>
</evidence>
<evidence type="ECO:0000313" key="4">
    <source>
        <dbReference type="Proteomes" id="UP001285154"/>
    </source>
</evidence>
<name>A0ABU5AFA5_9HYPH</name>
<dbReference type="InterPro" id="IPR000383">
    <property type="entry name" value="Xaa-Pro-like_dom"/>
</dbReference>
<dbReference type="Gene3D" id="1.10.3020.10">
    <property type="entry name" value="alpha-amino acid ester hydrolase ( Helical cap domain)"/>
    <property type="match status" value="1"/>
</dbReference>
<sequence>MAAKIWLPDYAKPTPAVLEYLPYRKRDTTAARDDLLYHIFAEAGYAGVRVDIAGTGDSEGRFDDEYSEQELSDGEAVLAWIAAQDWCDGNVGMIGISWGGFNGLQLAYRRAPELKAVVSLGSTVDRYEDDIHFMGGCLLTDNANWGAQLCAYMTRPADSQLREDWRGDWIARLENVPFSVCGWLRHPTRDEFWKHGSVCEDWSRIEAPVMAINGWADCYVNAPPALASNLQVPCKAINGPWEHRYPHLSKLHPADFPSEAIRWFDRWLKREQNGAETLPAYRAFIQEHFNPTKKYGPRVGRWVAEQEWPSPYLSNRILYLGTDGLKDNASSGTVSISSPAHVGQASGYFCPAIRVDNELPEDQATDDALSTCFDSAPLAEVVELLGRPKVRFAFSVDKPVAQIVARLCDVSPGGVSQRITYRPLNLTHFASHETPQALVPGHLYEAEIELNECGHRLRVGHVLRLALSTSYWPLVWPAPEQAVVTLYLERSALHLPIRKVVEEIPPQNPTPIPLEYPKLHIRQLRQGSSTSRRHVDENGQIVLDTFDDFGQEANPYHRMTISRDVRMHYSIHPNDPASARFESQWHFSFKRDEWQVAIKTEHSMWCDSKCFYVHRKVRATESAKEIEVFAREWSETIPRGLL</sequence>
<dbReference type="SUPFAM" id="SSF53474">
    <property type="entry name" value="alpha/beta-Hydrolases"/>
    <property type="match status" value="1"/>
</dbReference>
<dbReference type="GO" id="GO:0016787">
    <property type="term" value="F:hydrolase activity"/>
    <property type="evidence" value="ECO:0007669"/>
    <property type="project" value="UniProtKB-KW"/>
</dbReference>
<proteinExistence type="predicted"/>
<dbReference type="Pfam" id="PF02129">
    <property type="entry name" value="Peptidase_S15"/>
    <property type="match status" value="1"/>
</dbReference>
<gene>
    <name evidence="3" type="ORF">RFM42_33880</name>
</gene>
<dbReference type="SUPFAM" id="SSF49785">
    <property type="entry name" value="Galactose-binding domain-like"/>
    <property type="match status" value="1"/>
</dbReference>
<dbReference type="PANTHER" id="PTHR43056">
    <property type="entry name" value="PEPTIDASE S9 PROLYL OLIGOPEPTIDASE"/>
    <property type="match status" value="1"/>
</dbReference>
<accession>A0ABU5AFA5</accession>
<feature type="domain" description="Xaa-Pro dipeptidyl-peptidase C-terminal" evidence="2">
    <location>
        <begin position="261"/>
        <end position="494"/>
    </location>
</feature>
<dbReference type="InterPro" id="IPR005674">
    <property type="entry name" value="CocE/Ser_esterase"/>
</dbReference>
<dbReference type="SMART" id="SM00939">
    <property type="entry name" value="PepX_C"/>
    <property type="match status" value="1"/>
</dbReference>
<dbReference type="Gene3D" id="3.40.50.1820">
    <property type="entry name" value="alpha/beta hydrolase"/>
    <property type="match status" value="1"/>
</dbReference>
<dbReference type="PANTHER" id="PTHR43056:SF10">
    <property type="entry name" value="COCE_NOND FAMILY, PUTATIVE (AFU_ORTHOLOGUE AFUA_7G00600)-RELATED"/>
    <property type="match status" value="1"/>
</dbReference>
<dbReference type="InterPro" id="IPR013736">
    <property type="entry name" value="Xaa-Pro_dipept_C"/>
</dbReference>
<protein>
    <submittedName>
        <fullName evidence="3">CocE/NonD family hydrolase</fullName>
    </submittedName>
</protein>
<dbReference type="RefSeq" id="WP_320253495.1">
    <property type="nucleotide sequence ID" value="NZ_JAVIIQ010000048.1"/>
</dbReference>
<dbReference type="InterPro" id="IPR050585">
    <property type="entry name" value="Xaa-Pro_dipeptidyl-ppase/CocE"/>
</dbReference>
<comment type="caution">
    <text evidence="3">The sequence shown here is derived from an EMBL/GenBank/DDBJ whole genome shotgun (WGS) entry which is preliminary data.</text>
</comment>
<reference evidence="3 4" key="1">
    <citation type="submission" date="2023-08" db="EMBL/GenBank/DDBJ databases">
        <title>Implementing the SeqCode for naming new Mesorhizobium species isolated from Vachellia karroo root nodules.</title>
        <authorList>
            <person name="Van Lill M."/>
        </authorList>
    </citation>
    <scope>NUCLEOTIDE SEQUENCE [LARGE SCALE GENOMIC DNA]</scope>
    <source>
        <strain evidence="3 4">VK25D</strain>
    </source>
</reference>
<dbReference type="InterPro" id="IPR008979">
    <property type="entry name" value="Galactose-bd-like_sf"/>
</dbReference>
<dbReference type="InterPro" id="IPR029058">
    <property type="entry name" value="AB_hydrolase_fold"/>
</dbReference>
<keyword evidence="4" id="KW-1185">Reference proteome</keyword>
<keyword evidence="1 3" id="KW-0378">Hydrolase</keyword>